<name>G0V041_TRYCI</name>
<feature type="compositionally biased region" description="Basic residues" evidence="1">
    <location>
        <begin position="123"/>
        <end position="139"/>
    </location>
</feature>
<reference evidence="2" key="1">
    <citation type="journal article" date="2012" name="Proc. Natl. Acad. Sci. U.S.A.">
        <title>Antigenic diversity is generated by distinct evolutionary mechanisms in African trypanosome species.</title>
        <authorList>
            <person name="Jackson A.P."/>
            <person name="Berry A."/>
            <person name="Aslett M."/>
            <person name="Allison H.C."/>
            <person name="Burton P."/>
            <person name="Vavrova-Anderson J."/>
            <person name="Brown R."/>
            <person name="Browne H."/>
            <person name="Corton N."/>
            <person name="Hauser H."/>
            <person name="Gamble J."/>
            <person name="Gilderthorp R."/>
            <person name="Marcello L."/>
            <person name="McQuillan J."/>
            <person name="Otto T.D."/>
            <person name="Quail M.A."/>
            <person name="Sanders M.J."/>
            <person name="van Tonder A."/>
            <person name="Ginger M.L."/>
            <person name="Field M.C."/>
            <person name="Barry J.D."/>
            <person name="Hertz-Fowler C."/>
            <person name="Berriman M."/>
        </authorList>
    </citation>
    <scope>NUCLEOTIDE SEQUENCE</scope>
    <source>
        <strain evidence="2">IL3000</strain>
    </source>
</reference>
<accession>G0V041</accession>
<proteinExistence type="predicted"/>
<dbReference type="EMBL" id="HE575324">
    <property type="protein sequence ID" value="CCC95011.1"/>
    <property type="molecule type" value="Genomic_DNA"/>
</dbReference>
<evidence type="ECO:0000256" key="1">
    <source>
        <dbReference type="SAM" id="MobiDB-lite"/>
    </source>
</evidence>
<dbReference type="VEuPathDB" id="TriTrypDB:TcIL3000.11.4160"/>
<feature type="region of interest" description="Disordered" evidence="1">
    <location>
        <begin position="123"/>
        <end position="175"/>
    </location>
</feature>
<evidence type="ECO:0000313" key="2">
    <source>
        <dbReference type="EMBL" id="CCC95011.1"/>
    </source>
</evidence>
<dbReference type="AlphaFoldDB" id="G0V041"/>
<sequence>MRRSAWRGFRRSCPKGVSPWEPAPGYVLWSFVVELTCVAPLPAILLRASVPAWPSYGGIVYRRISCRVGARRVGYKRFPSAGYRTGANVTAGASQSHEKAVATVRGGTRLQWENRRSFARSRRRSHLRLRSTGRGKHHSVSLFSDGGEPLGGSSGAGCFPGRNASSTPPRFRRIA</sequence>
<gene>
    <name evidence="2" type="ORF">TCIL3000_11_4160</name>
</gene>
<organism evidence="2">
    <name type="scientific">Trypanosoma congolense (strain IL3000)</name>
    <dbReference type="NCBI Taxonomy" id="1068625"/>
    <lineage>
        <taxon>Eukaryota</taxon>
        <taxon>Discoba</taxon>
        <taxon>Euglenozoa</taxon>
        <taxon>Kinetoplastea</taxon>
        <taxon>Metakinetoplastina</taxon>
        <taxon>Trypanosomatida</taxon>
        <taxon>Trypanosomatidae</taxon>
        <taxon>Trypanosoma</taxon>
        <taxon>Nannomonas</taxon>
    </lineage>
</organism>
<protein>
    <submittedName>
        <fullName evidence="2">Uncharacterized protein TCIL3000_11_4160</fullName>
    </submittedName>
</protein>